<dbReference type="PANTHER" id="PTHR43441:SF10">
    <property type="entry name" value="ACETYLTRANSFERASE"/>
    <property type="match status" value="1"/>
</dbReference>
<accession>A0A2U2RM53</accession>
<dbReference type="OrthoDB" id="5242221at2"/>
<dbReference type="AlphaFoldDB" id="A0A2U2RM53"/>
<dbReference type="PANTHER" id="PTHR43441">
    <property type="entry name" value="RIBOSOMAL-PROTEIN-SERINE ACETYLTRANSFERASE"/>
    <property type="match status" value="1"/>
</dbReference>
<reference evidence="2 3" key="1">
    <citation type="submission" date="2018-05" db="EMBL/GenBank/DDBJ databases">
        <title>Brachybacterium sp. M1HQ-2T, whole genome shotgun sequence.</title>
        <authorList>
            <person name="Tuo L."/>
        </authorList>
    </citation>
    <scope>NUCLEOTIDE SEQUENCE [LARGE SCALE GENOMIC DNA]</scope>
    <source>
        <strain evidence="2 3">M1HQ-2</strain>
    </source>
</reference>
<dbReference type="EMBL" id="QFKX01000002">
    <property type="protein sequence ID" value="PWH06953.1"/>
    <property type="molecule type" value="Genomic_DNA"/>
</dbReference>
<dbReference type="RefSeq" id="WP_109275550.1">
    <property type="nucleotide sequence ID" value="NZ_QFKX01000002.1"/>
</dbReference>
<feature type="domain" description="N-acetyltransferase" evidence="1">
    <location>
        <begin position="14"/>
        <end position="182"/>
    </location>
</feature>
<dbReference type="Proteomes" id="UP000245590">
    <property type="component" value="Unassembled WGS sequence"/>
</dbReference>
<dbReference type="SUPFAM" id="SSF55729">
    <property type="entry name" value="Acyl-CoA N-acyltransferases (Nat)"/>
    <property type="match status" value="1"/>
</dbReference>
<keyword evidence="3" id="KW-1185">Reference proteome</keyword>
<dbReference type="GO" id="GO:0008999">
    <property type="term" value="F:protein-N-terminal-alanine acetyltransferase activity"/>
    <property type="evidence" value="ECO:0007669"/>
    <property type="project" value="TreeGrafter"/>
</dbReference>
<dbReference type="InterPro" id="IPR000182">
    <property type="entry name" value="GNAT_dom"/>
</dbReference>
<dbReference type="GO" id="GO:0005737">
    <property type="term" value="C:cytoplasm"/>
    <property type="evidence" value="ECO:0007669"/>
    <property type="project" value="TreeGrafter"/>
</dbReference>
<protein>
    <submittedName>
        <fullName evidence="2">RimJ/RimL family protein N-acetyltransferase</fullName>
    </submittedName>
</protein>
<sequence>MPHAWPLTLSDAELTLRPLRRRDRRAFEMLLVRNREWLAPWEATDPDRSRGRPSHGELLRWAEREGRAGRHLNLLLCIGGRAAGQVSAGPIVYGAQSSAAIGYWVDHGRAGNGYAPRAVALLMDHCFAELGLHRVEVNIRPENEASVRVARKLHLREEGIRERFIHVDGQFRDHLSFALTAEEVSSDSAGRGVLARYRREHMSAMGES</sequence>
<dbReference type="Gene3D" id="3.40.630.30">
    <property type="match status" value="1"/>
</dbReference>
<name>A0A2U2RM53_9MICO</name>
<evidence type="ECO:0000313" key="2">
    <source>
        <dbReference type="EMBL" id="PWH06953.1"/>
    </source>
</evidence>
<evidence type="ECO:0000259" key="1">
    <source>
        <dbReference type="PROSITE" id="PS51186"/>
    </source>
</evidence>
<proteinExistence type="predicted"/>
<comment type="caution">
    <text evidence="2">The sequence shown here is derived from an EMBL/GenBank/DDBJ whole genome shotgun (WGS) entry which is preliminary data.</text>
</comment>
<dbReference type="GO" id="GO:1990189">
    <property type="term" value="F:protein N-terminal-serine acetyltransferase activity"/>
    <property type="evidence" value="ECO:0007669"/>
    <property type="project" value="TreeGrafter"/>
</dbReference>
<dbReference type="Pfam" id="PF13302">
    <property type="entry name" value="Acetyltransf_3"/>
    <property type="match status" value="1"/>
</dbReference>
<organism evidence="2 3">
    <name type="scientific">Brachybacterium endophyticum</name>
    <dbReference type="NCBI Taxonomy" id="2182385"/>
    <lineage>
        <taxon>Bacteria</taxon>
        <taxon>Bacillati</taxon>
        <taxon>Actinomycetota</taxon>
        <taxon>Actinomycetes</taxon>
        <taxon>Micrococcales</taxon>
        <taxon>Dermabacteraceae</taxon>
        <taxon>Brachybacterium</taxon>
    </lineage>
</organism>
<dbReference type="InterPro" id="IPR016181">
    <property type="entry name" value="Acyl_CoA_acyltransferase"/>
</dbReference>
<evidence type="ECO:0000313" key="3">
    <source>
        <dbReference type="Proteomes" id="UP000245590"/>
    </source>
</evidence>
<dbReference type="InterPro" id="IPR051908">
    <property type="entry name" value="Ribosomal_N-acetyltransferase"/>
</dbReference>
<keyword evidence="2" id="KW-0808">Transferase</keyword>
<dbReference type="PROSITE" id="PS51186">
    <property type="entry name" value="GNAT"/>
    <property type="match status" value="1"/>
</dbReference>
<gene>
    <name evidence="2" type="ORF">DEO23_08655</name>
</gene>